<evidence type="ECO:0000256" key="1">
    <source>
        <dbReference type="ARBA" id="ARBA00000085"/>
    </source>
</evidence>
<dbReference type="Gene3D" id="3.30.565.10">
    <property type="entry name" value="Histidine kinase-like ATPase, C-terminal domain"/>
    <property type="match status" value="1"/>
</dbReference>
<dbReference type="InterPro" id="IPR005467">
    <property type="entry name" value="His_kinase_dom"/>
</dbReference>
<dbReference type="InterPro" id="IPR050428">
    <property type="entry name" value="TCS_sensor_his_kinase"/>
</dbReference>
<evidence type="ECO:0000256" key="6">
    <source>
        <dbReference type="ARBA" id="ARBA00022777"/>
    </source>
</evidence>
<dbReference type="InterPro" id="IPR036097">
    <property type="entry name" value="HisK_dim/P_sf"/>
</dbReference>
<evidence type="ECO:0000256" key="5">
    <source>
        <dbReference type="ARBA" id="ARBA00022692"/>
    </source>
</evidence>
<accession>A0A9D9J3I7</accession>
<sequence length="424" mass="48209">MKLIYKIAISLSSIMLVFMALWGVFFFRVMISEINDETDDMLEEYSQDIIIKWLSGARLPSTDNGTNNTYYIRQVTALYADANQRIRYEDADIFIASQGEREPARIRRQVFMDVDGSYYELTVAVPSFEREDLVRSILWSIVILYFVLLLALVAITVVVIKFNMRPFDALMKWYGSYVPGKSNPPVPADTDVIEFRRLAEAVQSAVDRFERQFEQQKQFISNASHELQTPLAVCSARIEMLLDSPGLTEEQAGELVKMQRTIMDLTRLNRTLLLMSKIENGQFPESADVDIAGLVRESMAMFSEVYASKNLETGIDVSGECVWKMNPQLASVLVNNLLKNAFNHSPEKSFVRVCLEPSCMRVTNAGHEPLDSNRIFTRFYRENSRKEGSTGLGLALVKAVCDSSGLTVKYEYDGAHNFIVRNHK</sequence>
<dbReference type="InterPro" id="IPR036890">
    <property type="entry name" value="HATPase_C_sf"/>
</dbReference>
<dbReference type="SMART" id="SM00387">
    <property type="entry name" value="HATPase_c"/>
    <property type="match status" value="1"/>
</dbReference>
<protein>
    <recommendedName>
        <fullName evidence="2">histidine kinase</fullName>
        <ecNumber evidence="2">2.7.13.3</ecNumber>
    </recommendedName>
</protein>
<reference evidence="10" key="2">
    <citation type="journal article" date="2021" name="PeerJ">
        <title>Extensive microbial diversity within the chicken gut microbiome revealed by metagenomics and culture.</title>
        <authorList>
            <person name="Gilroy R."/>
            <person name="Ravi A."/>
            <person name="Getino M."/>
            <person name="Pursley I."/>
            <person name="Horton D.L."/>
            <person name="Alikhan N.F."/>
            <person name="Baker D."/>
            <person name="Gharbi K."/>
            <person name="Hall N."/>
            <person name="Watson M."/>
            <person name="Adriaenssens E.M."/>
            <person name="Foster-Nyarko E."/>
            <person name="Jarju S."/>
            <person name="Secka A."/>
            <person name="Antonio M."/>
            <person name="Oren A."/>
            <person name="Chaudhuri R.R."/>
            <person name="La Ragione R."/>
            <person name="Hildebrand F."/>
            <person name="Pallen M.J."/>
        </authorList>
    </citation>
    <scope>NUCLEOTIDE SEQUENCE</scope>
    <source>
        <strain evidence="10">B2-16538</strain>
    </source>
</reference>
<name>A0A9D9J3I7_9BACT</name>
<dbReference type="PANTHER" id="PTHR45436:SF5">
    <property type="entry name" value="SENSOR HISTIDINE KINASE TRCS"/>
    <property type="match status" value="1"/>
</dbReference>
<evidence type="ECO:0000256" key="7">
    <source>
        <dbReference type="ARBA" id="ARBA00022989"/>
    </source>
</evidence>
<evidence type="ECO:0000256" key="4">
    <source>
        <dbReference type="ARBA" id="ARBA00022679"/>
    </source>
</evidence>
<comment type="caution">
    <text evidence="10">The sequence shown here is derived from an EMBL/GenBank/DDBJ whole genome shotgun (WGS) entry which is preliminary data.</text>
</comment>
<keyword evidence="5 8" id="KW-0812">Transmembrane</keyword>
<feature type="domain" description="Histidine kinase" evidence="9">
    <location>
        <begin position="222"/>
        <end position="424"/>
    </location>
</feature>
<dbReference type="SUPFAM" id="SSF47384">
    <property type="entry name" value="Homodimeric domain of signal transducing histidine kinase"/>
    <property type="match status" value="1"/>
</dbReference>
<dbReference type="SMART" id="SM00388">
    <property type="entry name" value="HisKA"/>
    <property type="match status" value="1"/>
</dbReference>
<dbReference type="SUPFAM" id="SSF55874">
    <property type="entry name" value="ATPase domain of HSP90 chaperone/DNA topoisomerase II/histidine kinase"/>
    <property type="match status" value="1"/>
</dbReference>
<dbReference type="Gene3D" id="1.10.287.130">
    <property type="match status" value="1"/>
</dbReference>
<evidence type="ECO:0000256" key="2">
    <source>
        <dbReference type="ARBA" id="ARBA00012438"/>
    </source>
</evidence>
<dbReference type="PANTHER" id="PTHR45436">
    <property type="entry name" value="SENSOR HISTIDINE KINASE YKOH"/>
    <property type="match status" value="1"/>
</dbReference>
<dbReference type="PROSITE" id="PS50109">
    <property type="entry name" value="HIS_KIN"/>
    <property type="match status" value="1"/>
</dbReference>
<organism evidence="10 11">
    <name type="scientific">Candidatus Cryptobacteroides excrementavium</name>
    <dbReference type="NCBI Taxonomy" id="2840759"/>
    <lineage>
        <taxon>Bacteria</taxon>
        <taxon>Pseudomonadati</taxon>
        <taxon>Bacteroidota</taxon>
        <taxon>Bacteroidia</taxon>
        <taxon>Bacteroidales</taxon>
        <taxon>Candidatus Cryptobacteroides</taxon>
    </lineage>
</organism>
<feature type="transmembrane region" description="Helical" evidence="8">
    <location>
        <begin position="137"/>
        <end position="162"/>
    </location>
</feature>
<evidence type="ECO:0000256" key="8">
    <source>
        <dbReference type="SAM" id="Phobius"/>
    </source>
</evidence>
<keyword evidence="4" id="KW-0808">Transferase</keyword>
<comment type="catalytic activity">
    <reaction evidence="1">
        <text>ATP + protein L-histidine = ADP + protein N-phospho-L-histidine.</text>
        <dbReference type="EC" id="2.7.13.3"/>
    </reaction>
</comment>
<evidence type="ECO:0000313" key="10">
    <source>
        <dbReference type="EMBL" id="MBO8485440.1"/>
    </source>
</evidence>
<dbReference type="Pfam" id="PF02518">
    <property type="entry name" value="HATPase_c"/>
    <property type="match status" value="1"/>
</dbReference>
<dbReference type="AlphaFoldDB" id="A0A9D9J3I7"/>
<dbReference type="InterPro" id="IPR003661">
    <property type="entry name" value="HisK_dim/P_dom"/>
</dbReference>
<feature type="transmembrane region" description="Helical" evidence="8">
    <location>
        <begin position="7"/>
        <end position="31"/>
    </location>
</feature>
<dbReference type="EMBL" id="JADILX010000058">
    <property type="protein sequence ID" value="MBO8485440.1"/>
    <property type="molecule type" value="Genomic_DNA"/>
</dbReference>
<keyword evidence="6 10" id="KW-0418">Kinase</keyword>
<dbReference type="GO" id="GO:0005886">
    <property type="term" value="C:plasma membrane"/>
    <property type="evidence" value="ECO:0007669"/>
    <property type="project" value="TreeGrafter"/>
</dbReference>
<dbReference type="GO" id="GO:0000155">
    <property type="term" value="F:phosphorelay sensor kinase activity"/>
    <property type="evidence" value="ECO:0007669"/>
    <property type="project" value="InterPro"/>
</dbReference>
<evidence type="ECO:0000256" key="3">
    <source>
        <dbReference type="ARBA" id="ARBA00022553"/>
    </source>
</evidence>
<dbReference type="InterPro" id="IPR003594">
    <property type="entry name" value="HATPase_dom"/>
</dbReference>
<proteinExistence type="predicted"/>
<evidence type="ECO:0000259" key="9">
    <source>
        <dbReference type="PROSITE" id="PS50109"/>
    </source>
</evidence>
<keyword evidence="7 8" id="KW-1133">Transmembrane helix</keyword>
<dbReference type="Pfam" id="PF00512">
    <property type="entry name" value="HisKA"/>
    <property type="match status" value="1"/>
</dbReference>
<reference evidence="10" key="1">
    <citation type="submission" date="2020-10" db="EMBL/GenBank/DDBJ databases">
        <authorList>
            <person name="Gilroy R."/>
        </authorList>
    </citation>
    <scope>NUCLEOTIDE SEQUENCE</scope>
    <source>
        <strain evidence="10">B2-16538</strain>
    </source>
</reference>
<dbReference type="Proteomes" id="UP000823750">
    <property type="component" value="Unassembled WGS sequence"/>
</dbReference>
<keyword evidence="8" id="KW-0472">Membrane</keyword>
<evidence type="ECO:0000313" key="11">
    <source>
        <dbReference type="Proteomes" id="UP000823750"/>
    </source>
</evidence>
<dbReference type="EC" id="2.7.13.3" evidence="2"/>
<keyword evidence="3" id="KW-0597">Phosphoprotein</keyword>
<gene>
    <name evidence="10" type="ORF">IAB78_03345</name>
</gene>
<dbReference type="CDD" id="cd00082">
    <property type="entry name" value="HisKA"/>
    <property type="match status" value="1"/>
</dbReference>